<dbReference type="InterPro" id="IPR035434">
    <property type="entry name" value="GCL_bact_plant"/>
</dbReference>
<protein>
    <recommendedName>
        <fullName evidence="5">Glutamate--cysteine ligase</fullName>
        <ecNumber evidence="5">6.3.2.2</ecNumber>
    </recommendedName>
</protein>
<dbReference type="Proteomes" id="UP000216725">
    <property type="component" value="Unassembled WGS sequence"/>
</dbReference>
<evidence type="ECO:0000256" key="5">
    <source>
        <dbReference type="PIRNR" id="PIRNR017901"/>
    </source>
</evidence>
<feature type="region of interest" description="Disordered" evidence="6">
    <location>
        <begin position="413"/>
        <end position="432"/>
    </location>
</feature>
<dbReference type="EMBL" id="MWWR01000004">
    <property type="protein sequence ID" value="OZG52295.1"/>
    <property type="molecule type" value="Genomic_DNA"/>
</dbReference>
<dbReference type="Gene3D" id="3.30.590.20">
    <property type="match status" value="1"/>
</dbReference>
<dbReference type="GO" id="GO:0006750">
    <property type="term" value="P:glutathione biosynthetic process"/>
    <property type="evidence" value="ECO:0007669"/>
    <property type="project" value="UniProtKB-UniRule"/>
</dbReference>
<evidence type="ECO:0000256" key="3">
    <source>
        <dbReference type="ARBA" id="ARBA00022840"/>
    </source>
</evidence>
<reference evidence="7 8" key="1">
    <citation type="journal article" date="2017" name="BMC Genomics">
        <title>Comparative genomic and phylogenomic analyses of the Bifidobacteriaceae family.</title>
        <authorList>
            <person name="Lugli G.A."/>
            <person name="Milani C."/>
            <person name="Turroni F."/>
            <person name="Duranti S."/>
            <person name="Mancabelli L."/>
            <person name="Mangifesta M."/>
            <person name="Ferrario C."/>
            <person name="Modesto M."/>
            <person name="Mattarelli P."/>
            <person name="Jiri K."/>
            <person name="van Sinderen D."/>
            <person name="Ventura M."/>
        </authorList>
    </citation>
    <scope>NUCLEOTIDE SEQUENCE [LARGE SCALE GENOMIC DNA]</scope>
    <source>
        <strain evidence="7 8">DSM 24742</strain>
    </source>
</reference>
<dbReference type="GO" id="GO:0005524">
    <property type="term" value="F:ATP binding"/>
    <property type="evidence" value="ECO:0007669"/>
    <property type="project" value="UniProtKB-UniRule"/>
</dbReference>
<comment type="catalytic activity">
    <reaction evidence="4 5">
        <text>L-cysteine + L-glutamate + ATP = gamma-L-glutamyl-L-cysteine + ADP + phosphate + H(+)</text>
        <dbReference type="Rhea" id="RHEA:13285"/>
        <dbReference type="ChEBI" id="CHEBI:15378"/>
        <dbReference type="ChEBI" id="CHEBI:29985"/>
        <dbReference type="ChEBI" id="CHEBI:30616"/>
        <dbReference type="ChEBI" id="CHEBI:35235"/>
        <dbReference type="ChEBI" id="CHEBI:43474"/>
        <dbReference type="ChEBI" id="CHEBI:58173"/>
        <dbReference type="ChEBI" id="CHEBI:456216"/>
        <dbReference type="EC" id="6.3.2.2"/>
    </reaction>
</comment>
<dbReference type="PIRSF" id="PIRSF017901">
    <property type="entry name" value="GCL"/>
    <property type="match status" value="1"/>
</dbReference>
<gene>
    <name evidence="7" type="ORF">PSRA_0484</name>
</gene>
<dbReference type="EC" id="6.3.2.2" evidence="5"/>
<proteinExistence type="inferred from homology"/>
<evidence type="ECO:0000313" key="7">
    <source>
        <dbReference type="EMBL" id="OZG52295.1"/>
    </source>
</evidence>
<dbReference type="PANTHER" id="PTHR34378">
    <property type="entry name" value="GLUTAMATE--CYSTEINE LIGASE, CHLOROPLASTIC"/>
    <property type="match status" value="1"/>
</dbReference>
<dbReference type="GO" id="GO:0004357">
    <property type="term" value="F:glutamate-cysteine ligase activity"/>
    <property type="evidence" value="ECO:0007669"/>
    <property type="project" value="UniProtKB-UniRule"/>
</dbReference>
<evidence type="ECO:0000256" key="2">
    <source>
        <dbReference type="ARBA" id="ARBA00022741"/>
    </source>
</evidence>
<evidence type="ECO:0000256" key="4">
    <source>
        <dbReference type="ARBA" id="ARBA00048819"/>
    </source>
</evidence>
<keyword evidence="3 5" id="KW-0067">ATP-binding</keyword>
<dbReference type="Pfam" id="PF04107">
    <property type="entry name" value="GCS2"/>
    <property type="match status" value="1"/>
</dbReference>
<dbReference type="InterPro" id="IPR014746">
    <property type="entry name" value="Gln_synth/guanido_kin_cat_dom"/>
</dbReference>
<evidence type="ECO:0000256" key="6">
    <source>
        <dbReference type="SAM" id="MobiDB-lite"/>
    </source>
</evidence>
<keyword evidence="2 5" id="KW-0547">Nucleotide-binding</keyword>
<dbReference type="InterPro" id="IPR006336">
    <property type="entry name" value="GCS2"/>
</dbReference>
<evidence type="ECO:0000256" key="1">
    <source>
        <dbReference type="ARBA" id="ARBA00022598"/>
    </source>
</evidence>
<dbReference type="AlphaFoldDB" id="A0A261EZM9"/>
<comment type="similarity">
    <text evidence="5">Belongs to the glutamate--cysteine ligase type 2 family. EgtA subfamily.</text>
</comment>
<keyword evidence="8" id="KW-1185">Reference proteome</keyword>
<dbReference type="SUPFAM" id="SSF55931">
    <property type="entry name" value="Glutamine synthetase/guanido kinase"/>
    <property type="match status" value="1"/>
</dbReference>
<comment type="caution">
    <text evidence="7">The sequence shown here is derived from an EMBL/GenBank/DDBJ whole genome shotgun (WGS) entry which is preliminary data.</text>
</comment>
<name>A0A261EZM9_9BIFI</name>
<sequence>MRGGGRTDRLGAMTIHEFDYFHQDRSVNPKHVDSLVHFFESGAKEPGGFGFGVEIEHLPVRVGGYDPVTYAEPDGVREVMTELAPLYDPDSLYEEDGKILGFSRPGIAVSLEPGGQIECSLGVAHSDDDFAREYAQFRHDIDPILARHRIRLVNYGYQPRAHATDIRIIPKPRYDAMTRFFGRTWRLGWNMMRCSASTQVSIDYTGEADAIAKMRVAAAVGPILALFFRNTPYFEGEENPWPLLRQYMWDGLDPQRTGLPAGLYDDNYGWTEYAYDVLATPLMSVDLTHTPEYRGDEPVRPAWHDNAADVYPDRELNKAEITHILSTHFPDVRLKNFLELRHWDSLPFERAQRLEQIVRGIFYDAPTLASLEDFFAGVRSVDVVAAKADLLAHGTEARPYGRSLDEWRRALHAEDTRDDVPGDPEHPDVFQK</sequence>
<accession>A0A261EZM9</accession>
<comment type="function">
    <text evidence="5">Catalyzes the synthesis of gamma-glutamylcysteine (gamma-GC).</text>
</comment>
<evidence type="ECO:0000313" key="8">
    <source>
        <dbReference type="Proteomes" id="UP000216725"/>
    </source>
</evidence>
<dbReference type="PANTHER" id="PTHR34378:SF1">
    <property type="entry name" value="GLUTAMATE--CYSTEINE LIGASE, CHLOROPLASTIC"/>
    <property type="match status" value="1"/>
</dbReference>
<keyword evidence="1 5" id="KW-0436">Ligase</keyword>
<organism evidence="7 8">
    <name type="scientific">Pseudoscardovia radai</name>
    <dbReference type="NCBI Taxonomy" id="987066"/>
    <lineage>
        <taxon>Bacteria</taxon>
        <taxon>Bacillati</taxon>
        <taxon>Actinomycetota</taxon>
        <taxon>Actinomycetes</taxon>
        <taxon>Bifidobacteriales</taxon>
        <taxon>Bifidobacteriaceae</taxon>
        <taxon>Pseudoscardovia</taxon>
    </lineage>
</organism>